<dbReference type="PANTHER" id="PTHR34981">
    <property type="entry name" value="CELL DIVISION PROTEIN ZAPA"/>
    <property type="match status" value="1"/>
</dbReference>
<keyword evidence="4 10" id="KW-0132">Cell division</keyword>
<evidence type="ECO:0000313" key="11">
    <source>
        <dbReference type="Proteomes" id="UP000198755"/>
    </source>
</evidence>
<dbReference type="InterPro" id="IPR042233">
    <property type="entry name" value="Cell_div_ZapA_N"/>
</dbReference>
<dbReference type="GO" id="GO:0030428">
    <property type="term" value="C:cell septum"/>
    <property type="evidence" value="ECO:0007669"/>
    <property type="project" value="TreeGrafter"/>
</dbReference>
<proteinExistence type="predicted"/>
<dbReference type="Pfam" id="PF05164">
    <property type="entry name" value="ZapA"/>
    <property type="match status" value="1"/>
</dbReference>
<evidence type="ECO:0000256" key="4">
    <source>
        <dbReference type="ARBA" id="ARBA00022618"/>
    </source>
</evidence>
<protein>
    <recommendedName>
        <fullName evidence="2">Cell division protein ZapA</fullName>
    </recommendedName>
    <alternativeName>
        <fullName evidence="9">Z ring-associated protein ZapA</fullName>
    </alternativeName>
</protein>
<evidence type="ECO:0000256" key="5">
    <source>
        <dbReference type="ARBA" id="ARBA00023210"/>
    </source>
</evidence>
<evidence type="ECO:0000256" key="1">
    <source>
        <dbReference type="ARBA" id="ARBA00004496"/>
    </source>
</evidence>
<keyword evidence="11" id="KW-1185">Reference proteome</keyword>
<dbReference type="EMBL" id="FOSN01000004">
    <property type="protein sequence ID" value="SFK23448.1"/>
    <property type="molecule type" value="Genomic_DNA"/>
</dbReference>
<accession>A0A1I3XV55</accession>
<dbReference type="GO" id="GO:0043093">
    <property type="term" value="P:FtsZ-dependent cytokinesis"/>
    <property type="evidence" value="ECO:0007669"/>
    <property type="project" value="TreeGrafter"/>
</dbReference>
<keyword evidence="6" id="KW-0131">Cell cycle</keyword>
<dbReference type="STRING" id="1612308.SAMN05444581_104106"/>
<dbReference type="Proteomes" id="UP000198755">
    <property type="component" value="Unassembled WGS sequence"/>
</dbReference>
<dbReference type="GO" id="GO:0032153">
    <property type="term" value="C:cell division site"/>
    <property type="evidence" value="ECO:0007669"/>
    <property type="project" value="TreeGrafter"/>
</dbReference>
<evidence type="ECO:0000256" key="2">
    <source>
        <dbReference type="ARBA" id="ARBA00015195"/>
    </source>
</evidence>
<organism evidence="10 11">
    <name type="scientific">Methylocapsa palsarum</name>
    <dbReference type="NCBI Taxonomy" id="1612308"/>
    <lineage>
        <taxon>Bacteria</taxon>
        <taxon>Pseudomonadati</taxon>
        <taxon>Pseudomonadota</taxon>
        <taxon>Alphaproteobacteria</taxon>
        <taxon>Hyphomicrobiales</taxon>
        <taxon>Beijerinckiaceae</taxon>
        <taxon>Methylocapsa</taxon>
    </lineage>
</organism>
<dbReference type="Gene3D" id="3.30.160.880">
    <property type="entry name" value="Cell division protein ZapA protomer, N-terminal domain"/>
    <property type="match status" value="1"/>
</dbReference>
<gene>
    <name evidence="10" type="ORF">SAMN05444581_104106</name>
</gene>
<evidence type="ECO:0000313" key="10">
    <source>
        <dbReference type="EMBL" id="SFK23448.1"/>
    </source>
</evidence>
<name>A0A1I3XV55_9HYPH</name>
<dbReference type="AlphaFoldDB" id="A0A1I3XV55"/>
<dbReference type="GO" id="GO:0005829">
    <property type="term" value="C:cytosol"/>
    <property type="evidence" value="ECO:0007669"/>
    <property type="project" value="TreeGrafter"/>
</dbReference>
<reference evidence="10 11" key="1">
    <citation type="submission" date="2016-10" db="EMBL/GenBank/DDBJ databases">
        <authorList>
            <person name="de Groot N.N."/>
        </authorList>
    </citation>
    <scope>NUCLEOTIDE SEQUENCE [LARGE SCALE GENOMIC DNA]</scope>
    <source>
        <strain evidence="10 11">NE2</strain>
    </source>
</reference>
<evidence type="ECO:0000256" key="9">
    <source>
        <dbReference type="ARBA" id="ARBA00033158"/>
    </source>
</evidence>
<evidence type="ECO:0000256" key="7">
    <source>
        <dbReference type="ARBA" id="ARBA00024910"/>
    </source>
</evidence>
<dbReference type="GO" id="GO:0000921">
    <property type="term" value="P:septin ring assembly"/>
    <property type="evidence" value="ECO:0007669"/>
    <property type="project" value="TreeGrafter"/>
</dbReference>
<dbReference type="InterPro" id="IPR007838">
    <property type="entry name" value="Cell_div_ZapA-like"/>
</dbReference>
<keyword evidence="5" id="KW-0717">Septation</keyword>
<dbReference type="InterPro" id="IPR036192">
    <property type="entry name" value="Cell_div_ZapA-like_sf"/>
</dbReference>
<evidence type="ECO:0000256" key="6">
    <source>
        <dbReference type="ARBA" id="ARBA00023306"/>
    </source>
</evidence>
<dbReference type="RefSeq" id="WP_091679993.1">
    <property type="nucleotide sequence ID" value="NZ_FOSN01000004.1"/>
</dbReference>
<comment type="subcellular location">
    <subcellularLocation>
        <location evidence="1">Cytoplasm</location>
    </subcellularLocation>
</comment>
<dbReference type="SUPFAM" id="SSF102829">
    <property type="entry name" value="Cell division protein ZapA-like"/>
    <property type="match status" value="1"/>
</dbReference>
<dbReference type="PANTHER" id="PTHR34981:SF1">
    <property type="entry name" value="CELL DIVISION PROTEIN ZAPA"/>
    <property type="match status" value="1"/>
</dbReference>
<comment type="function">
    <text evidence="7">Activator of cell division through the inhibition of FtsZ GTPase activity, therefore promoting FtsZ assembly into bundles of protofilaments necessary for the formation of the division Z ring. It is recruited early at mid-cell but it is not essential for cell division.</text>
</comment>
<evidence type="ECO:0000256" key="8">
    <source>
        <dbReference type="ARBA" id="ARBA00026068"/>
    </source>
</evidence>
<evidence type="ECO:0000256" key="3">
    <source>
        <dbReference type="ARBA" id="ARBA00022490"/>
    </source>
</evidence>
<comment type="subunit">
    <text evidence="8">Homodimer. Interacts with FtsZ.</text>
</comment>
<keyword evidence="3" id="KW-0963">Cytoplasm</keyword>
<dbReference type="OrthoDB" id="9797575at2"/>
<sequence length="120" mass="13467">MAQVKVTIAGREYRVACDEGEEERLGELTQIVDARIQGMRERFGEIGDQRLTVMAAITLADEMTEIKRRLGVLEAELSARRAAEARPANRQDEWTGRLALTLEEAALRIEDVAKALNKRS</sequence>
<dbReference type="GO" id="GO:0000917">
    <property type="term" value="P:division septum assembly"/>
    <property type="evidence" value="ECO:0007669"/>
    <property type="project" value="UniProtKB-KW"/>
</dbReference>